<accession>A0A182SNR4</accession>
<feature type="region of interest" description="Disordered" evidence="1">
    <location>
        <begin position="745"/>
        <end position="771"/>
    </location>
</feature>
<protein>
    <submittedName>
        <fullName evidence="3">Uncharacterized protein</fullName>
    </submittedName>
</protein>
<feature type="region of interest" description="Disordered" evidence="1">
    <location>
        <begin position="169"/>
        <end position="203"/>
    </location>
</feature>
<feature type="compositionally biased region" description="Low complexity" evidence="1">
    <location>
        <begin position="317"/>
        <end position="332"/>
    </location>
</feature>
<feature type="region of interest" description="Disordered" evidence="1">
    <location>
        <begin position="1533"/>
        <end position="1614"/>
    </location>
</feature>
<name>A0A182SNR4_9DIPT</name>
<evidence type="ECO:0000313" key="4">
    <source>
        <dbReference type="Proteomes" id="UP000075901"/>
    </source>
</evidence>
<feature type="compositionally biased region" description="Basic and acidic residues" evidence="1">
    <location>
        <begin position="1555"/>
        <end position="1568"/>
    </location>
</feature>
<feature type="chain" id="PRO_5008135965" evidence="2">
    <location>
        <begin position="32"/>
        <end position="1673"/>
    </location>
</feature>
<evidence type="ECO:0000313" key="3">
    <source>
        <dbReference type="EnsemblMetazoa" id="AMAM010423-PA"/>
    </source>
</evidence>
<proteinExistence type="predicted"/>
<feature type="compositionally biased region" description="Polar residues" evidence="1">
    <location>
        <begin position="762"/>
        <end position="771"/>
    </location>
</feature>
<feature type="compositionally biased region" description="Polar residues" evidence="1">
    <location>
        <begin position="169"/>
        <end position="179"/>
    </location>
</feature>
<dbReference type="Proteomes" id="UP000075901">
    <property type="component" value="Unassembled WGS sequence"/>
</dbReference>
<feature type="compositionally biased region" description="Basic and acidic residues" evidence="1">
    <location>
        <begin position="1085"/>
        <end position="1096"/>
    </location>
</feature>
<feature type="compositionally biased region" description="Acidic residues" evidence="1">
    <location>
        <begin position="752"/>
        <end position="761"/>
    </location>
</feature>
<feature type="compositionally biased region" description="Low complexity" evidence="1">
    <location>
        <begin position="1039"/>
        <end position="1053"/>
    </location>
</feature>
<feature type="region of interest" description="Disordered" evidence="1">
    <location>
        <begin position="995"/>
        <end position="1113"/>
    </location>
</feature>
<reference evidence="4" key="1">
    <citation type="submission" date="2013-09" db="EMBL/GenBank/DDBJ databases">
        <title>The Genome Sequence of Anopheles maculatus species B.</title>
        <authorList>
            <consortium name="The Broad Institute Genomics Platform"/>
            <person name="Neafsey D.E."/>
            <person name="Besansky N."/>
            <person name="Howell P."/>
            <person name="Walton C."/>
            <person name="Young S.K."/>
            <person name="Zeng Q."/>
            <person name="Gargeya S."/>
            <person name="Fitzgerald M."/>
            <person name="Haas B."/>
            <person name="Abouelleil A."/>
            <person name="Allen A.W."/>
            <person name="Alvarado L."/>
            <person name="Arachchi H.M."/>
            <person name="Berlin A.M."/>
            <person name="Chapman S.B."/>
            <person name="Gainer-Dewar J."/>
            <person name="Goldberg J."/>
            <person name="Griggs A."/>
            <person name="Gujja S."/>
            <person name="Hansen M."/>
            <person name="Howarth C."/>
            <person name="Imamovic A."/>
            <person name="Ireland A."/>
            <person name="Larimer J."/>
            <person name="McCowan C."/>
            <person name="Murphy C."/>
            <person name="Pearson M."/>
            <person name="Poon T.W."/>
            <person name="Priest M."/>
            <person name="Roberts A."/>
            <person name="Saif S."/>
            <person name="Shea T."/>
            <person name="Sisk P."/>
            <person name="Sykes S."/>
            <person name="Wortman J."/>
            <person name="Nusbaum C."/>
            <person name="Birren B."/>
        </authorList>
    </citation>
    <scope>NUCLEOTIDE SEQUENCE [LARGE SCALE GENOMIC DNA]</scope>
    <source>
        <strain evidence="4">maculatus3</strain>
    </source>
</reference>
<keyword evidence="4" id="KW-1185">Reference proteome</keyword>
<evidence type="ECO:0000256" key="1">
    <source>
        <dbReference type="SAM" id="MobiDB-lite"/>
    </source>
</evidence>
<feature type="compositionally biased region" description="Low complexity" evidence="1">
    <location>
        <begin position="496"/>
        <end position="520"/>
    </location>
</feature>
<feature type="compositionally biased region" description="Polar residues" evidence="1">
    <location>
        <begin position="1060"/>
        <end position="1070"/>
    </location>
</feature>
<organism evidence="3 4">
    <name type="scientific">Anopheles maculatus</name>
    <dbReference type="NCBI Taxonomy" id="74869"/>
    <lineage>
        <taxon>Eukaryota</taxon>
        <taxon>Metazoa</taxon>
        <taxon>Ecdysozoa</taxon>
        <taxon>Arthropoda</taxon>
        <taxon>Hexapoda</taxon>
        <taxon>Insecta</taxon>
        <taxon>Pterygota</taxon>
        <taxon>Neoptera</taxon>
        <taxon>Endopterygota</taxon>
        <taxon>Diptera</taxon>
        <taxon>Nematocera</taxon>
        <taxon>Culicoidea</taxon>
        <taxon>Culicidae</taxon>
        <taxon>Anophelinae</taxon>
        <taxon>Anopheles</taxon>
        <taxon>Anopheles maculatus group</taxon>
    </lineage>
</organism>
<feature type="region of interest" description="Disordered" evidence="1">
    <location>
        <begin position="249"/>
        <end position="333"/>
    </location>
</feature>
<feature type="region of interest" description="Disordered" evidence="1">
    <location>
        <begin position="621"/>
        <end position="660"/>
    </location>
</feature>
<evidence type="ECO:0000256" key="2">
    <source>
        <dbReference type="SAM" id="SignalP"/>
    </source>
</evidence>
<dbReference type="VEuPathDB" id="VectorBase:AMAM010423"/>
<sequence length="1673" mass="181816">MPNVGVSIRLPNLYVHLLLLCLWVRFDRVFGASDSEVNSTEISTDSEFDDEQPQRVPPSFHLEFKPLVEVDPTIKLVQNRAPLAVPRPGDYVLSKTASTEGIASKKSLELKKKYLLGEGTTGLGILKSGSASALDSKFKSFHSNITECQKLLNPAAQISPTMQTFLKNSTTNLPSTVGNRSRDESSTVPVPALPSESVNDTEKENVYEGKRTGSGNANGSSSTLALGANKRSSLVETINTTLVENKLNEIKSNESFPAPAGKEDQKSEQQPIASEQQQTRSHNSSPVSKTKHPQGGEQDSVGNGHIDPTAKLKNSINNNNNNNKRNNNNNNNNDEEVLEIIDLVTPEKVKVSTNRDNVANETGGLGEHKYITNLKQTYIDLTTDSPNCDRSLVETTLDFSIAPSKLGNERPTNSSAVPDIISNIRIDSNENKIEPNATPANGVVVKQKQVGKATSSPPEQQQAQQQQGEDGCHETTLQVPLDVPWTKEEEIESDSISESGSNSSEISSSSSSSSSSSTSSVEDIPHFILDSTTSPETQNDERFVPRLEVRDATGELMQIDSLMIIDGRYIGDPEDLKLMEKLPPDTQIAAQMLQAEINQDSINTVVEGECALPCAGQLDDEGTARANHPGDTSTVETKSDTEEGECASTPTPLPAKADPVSSLSNFVSQRNPGFKFDSRNENKIDTLKNLPFVLDADQRSSLQKSMHLNLNQPPVDVETDTEQTPMAGEIPGGKLLASPTVPLYTKGAPPDADSDSQDDTEVTTQNNLTETELSDWAADDAVSENFVDLEFALNSNKGTIRRNHKPKHLRLQHKKLPSSSNGDVAAMVRSVPASYTAAHPQPRNGITATEDGIIRNLALEDIEFMDTGSEEESCIETYSTTNRMMLKNRGYVEIMDPSVESKRTVYPPLNHAYSTGQPKLVEAINNQVAGRQQMDYIEQGSYLLTNDEAKTPMNEEPLGKITFCTLASQNMKLGEQVGSVESAPDIEEDSLLLVSSSQGTAPGTTTNSTATNEESDALTMVVATPPAATGHEPDQANPSTGSGRGSVTSFSSSLHCGGAVNSNGHSSTAADRTPDPELATKSSSRSRDESPARKISVESLSGKRSSLERKDVRKDSLKSIEDIGYEKYVKRLQQKIQQISNARDSLEVKKGKRKSSKGEMVLTLSEADKEVVEEPVYGESAATAAPGQQTDAFAPDHQQKLGTVASASVPEPDTQQPKSVEKKIEEITKERVKQKDLIHDLVMDKLQTKKQLNAEKRLNRSRNRSNVLVGQGSNGGATVEQPVGGGDSPVTASASFRSGGTGSLKDLERTPLAISNQSNVYSSVMSMRALPSSVVPGAFDMSKENIGFPNGKPTPHHQEQILTTAYQQQLITPRTTATTFVDGEQPLTTEQLREEARSRARLKSNQDLGLSPEDRLLLLRKKYHITMRGLTDDDEVDAIEPNKSDDAKCKDQSRTKLITSKSVNDVSMLKQQQQVLPSLHHHHHHHHHHHQPGLLVTSAGSIAKVDPSMPAGELQHSTPKKLTDYISDPNLMHTGTIEQDTGSEVRLRTRGKRGKDRERRKSIIEKVSEFFNGRKKTEGGGSKESSPTKDRPSLLTANGGGPSDGVPAAGTSSSTGGGFLRFKISPKLKDKSKVCLWTIFFFSEFDIFPGTGDGDFPLWGFWSKQTRKSHALA</sequence>
<feature type="region of interest" description="Disordered" evidence="1">
    <location>
        <begin position="1259"/>
        <end position="1304"/>
    </location>
</feature>
<feature type="compositionally biased region" description="Basic residues" evidence="1">
    <location>
        <begin position="1479"/>
        <end position="1491"/>
    </location>
</feature>
<feature type="region of interest" description="Disordered" evidence="1">
    <location>
        <begin position="448"/>
        <end position="522"/>
    </location>
</feature>
<feature type="signal peptide" evidence="2">
    <location>
        <begin position="1"/>
        <end position="31"/>
    </location>
</feature>
<reference evidence="3" key="2">
    <citation type="submission" date="2020-05" db="UniProtKB">
        <authorList>
            <consortium name="EnsemblMetazoa"/>
        </authorList>
    </citation>
    <scope>IDENTIFICATION</scope>
    <source>
        <strain evidence="3">maculatus3</strain>
    </source>
</reference>
<dbReference type="EnsemblMetazoa" id="AMAM010423-RA">
    <property type="protein sequence ID" value="AMAM010423-PA"/>
    <property type="gene ID" value="AMAM010423"/>
</dbReference>
<keyword evidence="2" id="KW-0732">Signal</keyword>
<feature type="region of interest" description="Disordered" evidence="1">
    <location>
        <begin position="1474"/>
        <end position="1493"/>
    </location>
</feature>
<feature type="compositionally biased region" description="Low complexity" evidence="1">
    <location>
        <begin position="999"/>
        <end position="1012"/>
    </location>
</feature>
<feature type="compositionally biased region" description="Polar residues" evidence="1">
    <location>
        <begin position="268"/>
        <end position="288"/>
    </location>
</feature>